<proteinExistence type="predicted"/>
<organism evidence="1 2">
    <name type="scientific">[Eubacterium] hominis</name>
    <dbReference type="NCBI Taxonomy" id="2764325"/>
    <lineage>
        <taxon>Bacteria</taxon>
        <taxon>Bacillati</taxon>
        <taxon>Bacillota</taxon>
        <taxon>Erysipelotrichia</taxon>
        <taxon>Erysipelotrichales</taxon>
        <taxon>Erysipelotrichaceae</taxon>
        <taxon>Amedibacillus</taxon>
    </lineage>
</organism>
<evidence type="ECO:0000313" key="1">
    <source>
        <dbReference type="EMBL" id="QNM10622.1"/>
    </source>
</evidence>
<protein>
    <recommendedName>
        <fullName evidence="3">Sigma-70 family RNA polymerase sigma factor</fullName>
    </recommendedName>
</protein>
<dbReference type="Proteomes" id="UP000515856">
    <property type="component" value="Chromosome"/>
</dbReference>
<dbReference type="EMBL" id="CP060636">
    <property type="protein sequence ID" value="QNM10622.1"/>
    <property type="molecule type" value="Genomic_DNA"/>
</dbReference>
<dbReference type="AlphaFoldDB" id="A0A7G9GIJ0"/>
<evidence type="ECO:0008006" key="3">
    <source>
        <dbReference type="Google" id="ProtNLM"/>
    </source>
</evidence>
<reference evidence="1 2" key="1">
    <citation type="submission" date="2020-08" db="EMBL/GenBank/DDBJ databases">
        <authorList>
            <person name="Liu C."/>
            <person name="Sun Q."/>
        </authorList>
    </citation>
    <scope>NUCLEOTIDE SEQUENCE [LARGE SCALE GENOMIC DNA]</scope>
    <source>
        <strain evidence="1 2">NSJ-61</strain>
    </source>
</reference>
<dbReference type="InterPro" id="IPR013324">
    <property type="entry name" value="RNA_pol_sigma_r3/r4-like"/>
</dbReference>
<dbReference type="KEGG" id="ehn:H9Q80_09970"/>
<dbReference type="SUPFAM" id="SSF88659">
    <property type="entry name" value="Sigma3 and sigma4 domains of RNA polymerase sigma factors"/>
    <property type="match status" value="1"/>
</dbReference>
<dbReference type="Gene3D" id="1.20.140.160">
    <property type="match status" value="1"/>
</dbReference>
<sequence length="157" mass="18967">MKNYKYDYNKNSFKTYGNKEHRQYYIKVNKEYVEVSEEVFKTIRSSYDQIRHMHHMEVAKSVLYFEDIDLATFFVYKKEIELLDKIIIHDLYVKILHEISMLNEPNKTIANLIFIENMSIRNVAKVLGVKNSTIIYHKKQIQQIIQKKIKKFLPLDK</sequence>
<name>A0A7G9GIJ0_9FIRM</name>
<evidence type="ECO:0000313" key="2">
    <source>
        <dbReference type="Proteomes" id="UP000515856"/>
    </source>
</evidence>
<keyword evidence="2" id="KW-1185">Reference proteome</keyword>
<dbReference type="RefSeq" id="WP_117454724.1">
    <property type="nucleotide sequence ID" value="NZ_CP060636.1"/>
</dbReference>
<accession>A0A7G9GIJ0</accession>
<gene>
    <name evidence="1" type="ORF">H9Q80_09970</name>
</gene>